<dbReference type="EMBL" id="FN655360">
    <property type="protein sequence ID" value="CBY38913.1"/>
    <property type="molecule type" value="Genomic_DNA"/>
</dbReference>
<sequence length="54" mass="6335">CELSMRFVQKVQSLQNTREFSLWITVGRVVYQVIWEGRVTYLEQMSSPGLSPTR</sequence>
<protein>
    <submittedName>
        <fullName evidence="1">Uncharacterized protein</fullName>
    </submittedName>
</protein>
<gene>
    <name evidence="1" type="ORF">GSOID_T00019445001</name>
</gene>
<dbReference type="AlphaFoldDB" id="E4YTX4"/>
<proteinExistence type="predicted"/>
<organism evidence="1">
    <name type="scientific">Oikopleura dioica</name>
    <name type="common">Tunicate</name>
    <dbReference type="NCBI Taxonomy" id="34765"/>
    <lineage>
        <taxon>Eukaryota</taxon>
        <taxon>Metazoa</taxon>
        <taxon>Chordata</taxon>
        <taxon>Tunicata</taxon>
        <taxon>Appendicularia</taxon>
        <taxon>Copelata</taxon>
        <taxon>Oikopleuridae</taxon>
        <taxon>Oikopleura</taxon>
    </lineage>
</organism>
<feature type="non-terminal residue" evidence="1">
    <location>
        <position position="1"/>
    </location>
</feature>
<accession>E4YTX4</accession>
<evidence type="ECO:0000313" key="1">
    <source>
        <dbReference type="EMBL" id="CBY38913.1"/>
    </source>
</evidence>
<dbReference type="Proteomes" id="UP000011014">
    <property type="component" value="Unassembled WGS sequence"/>
</dbReference>
<reference evidence="1" key="1">
    <citation type="journal article" date="2010" name="Science">
        <title>Plasticity of animal genome architecture unmasked by rapid evolution of a pelagic tunicate.</title>
        <authorList>
            <person name="Denoeud F."/>
            <person name="Henriet S."/>
            <person name="Mungpakdee S."/>
            <person name="Aury J.M."/>
            <person name="Da Silva C."/>
            <person name="Brinkmann H."/>
            <person name="Mikhaleva J."/>
            <person name="Olsen L.C."/>
            <person name="Jubin C."/>
            <person name="Canestro C."/>
            <person name="Bouquet J.M."/>
            <person name="Danks G."/>
            <person name="Poulain J."/>
            <person name="Campsteijn C."/>
            <person name="Adamski M."/>
            <person name="Cross I."/>
            <person name="Yadetie F."/>
            <person name="Muffato M."/>
            <person name="Louis A."/>
            <person name="Butcher S."/>
            <person name="Tsagkogeorga G."/>
            <person name="Konrad A."/>
            <person name="Singh S."/>
            <person name="Jensen M.F."/>
            <person name="Cong E.H."/>
            <person name="Eikeseth-Otteraa H."/>
            <person name="Noel B."/>
            <person name="Anthouard V."/>
            <person name="Porcel B.M."/>
            <person name="Kachouri-Lafond R."/>
            <person name="Nishino A."/>
            <person name="Ugolini M."/>
            <person name="Chourrout P."/>
            <person name="Nishida H."/>
            <person name="Aasland R."/>
            <person name="Huzurbazar S."/>
            <person name="Westhof E."/>
            <person name="Delsuc F."/>
            <person name="Lehrach H."/>
            <person name="Reinhardt R."/>
            <person name="Weissenbach J."/>
            <person name="Roy S.W."/>
            <person name="Artiguenave F."/>
            <person name="Postlethwait J.H."/>
            <person name="Manak J.R."/>
            <person name="Thompson E.M."/>
            <person name="Jaillon O."/>
            <person name="Du Pasquier L."/>
            <person name="Boudinot P."/>
            <person name="Liberles D.A."/>
            <person name="Volff J.N."/>
            <person name="Philippe H."/>
            <person name="Lenhard B."/>
            <person name="Roest Crollius H."/>
            <person name="Wincker P."/>
            <person name="Chourrout D."/>
        </authorList>
    </citation>
    <scope>NUCLEOTIDE SEQUENCE [LARGE SCALE GENOMIC DNA]</scope>
</reference>
<name>E4YTX4_OIKDI</name>